<dbReference type="Gene3D" id="1.10.10.10">
    <property type="entry name" value="Winged helix-like DNA-binding domain superfamily/Winged helix DNA-binding domain"/>
    <property type="match status" value="1"/>
</dbReference>
<evidence type="ECO:0000313" key="5">
    <source>
        <dbReference type="EMBL" id="MEB8339037.1"/>
    </source>
</evidence>
<evidence type="ECO:0000256" key="1">
    <source>
        <dbReference type="ARBA" id="ARBA00023015"/>
    </source>
</evidence>
<gene>
    <name evidence="5" type="ORF">OKJ99_16215</name>
</gene>
<dbReference type="PROSITE" id="PS50949">
    <property type="entry name" value="HTH_GNTR"/>
    <property type="match status" value="1"/>
</dbReference>
<dbReference type="InterPro" id="IPR011663">
    <property type="entry name" value="UTRA"/>
</dbReference>
<keyword evidence="3" id="KW-0804">Transcription</keyword>
<dbReference type="Gene3D" id="3.40.1410.10">
    <property type="entry name" value="Chorismate lyase-like"/>
    <property type="match status" value="1"/>
</dbReference>
<dbReference type="InterPro" id="IPR000524">
    <property type="entry name" value="Tscrpt_reg_HTH_GntR"/>
</dbReference>
<dbReference type="InterPro" id="IPR028978">
    <property type="entry name" value="Chorismate_lyase_/UTRA_dom_sf"/>
</dbReference>
<organism evidence="5 6">
    <name type="scientific">Streptomyces endophyticus</name>
    <dbReference type="NCBI Taxonomy" id="714166"/>
    <lineage>
        <taxon>Bacteria</taxon>
        <taxon>Bacillati</taxon>
        <taxon>Actinomycetota</taxon>
        <taxon>Actinomycetes</taxon>
        <taxon>Kitasatosporales</taxon>
        <taxon>Streptomycetaceae</taxon>
        <taxon>Streptomyces</taxon>
    </lineage>
</organism>
<reference evidence="5 6" key="1">
    <citation type="submission" date="2022-10" db="EMBL/GenBank/DDBJ databases">
        <authorList>
            <person name="Xie J."/>
            <person name="Shen N."/>
        </authorList>
    </citation>
    <scope>NUCLEOTIDE SEQUENCE [LARGE SCALE GENOMIC DNA]</scope>
    <source>
        <strain evidence="5 6">YIM65594</strain>
    </source>
</reference>
<sequence>MEDRDGSRADRARRVADVLRQRIVDGAYEEVLPDERTLGRSLGATRNVVREALNMLRDEGVVTRRRGIGTLVTGQKAGHGLARLVGLAEELTAYGTVTNEVREARVVPHAPPAITQRLGLPERSEAVYIERLRSLDAEPLSLDSTWLAPDIGRPLLDRHLAGRDLFALIEETSGTRLGSAEVTVHAVTADPDTARLLDVAEGAALFTIDRLTRLADGRPVDAESLRVRADRFALRAVLPRD</sequence>
<evidence type="ECO:0000256" key="2">
    <source>
        <dbReference type="ARBA" id="ARBA00023125"/>
    </source>
</evidence>
<dbReference type="EMBL" id="JAOZYC010000108">
    <property type="protein sequence ID" value="MEB8339037.1"/>
    <property type="molecule type" value="Genomic_DNA"/>
</dbReference>
<keyword evidence="1" id="KW-0805">Transcription regulation</keyword>
<comment type="caution">
    <text evidence="5">The sequence shown here is derived from an EMBL/GenBank/DDBJ whole genome shotgun (WGS) entry which is preliminary data.</text>
</comment>
<dbReference type="RefSeq" id="WP_326016922.1">
    <property type="nucleotide sequence ID" value="NZ_JAOZYC010000108.1"/>
</dbReference>
<evidence type="ECO:0000313" key="6">
    <source>
        <dbReference type="Proteomes" id="UP001354931"/>
    </source>
</evidence>
<dbReference type="PRINTS" id="PR00035">
    <property type="entry name" value="HTHGNTR"/>
</dbReference>
<keyword evidence="6" id="KW-1185">Reference proteome</keyword>
<dbReference type="Pfam" id="PF07702">
    <property type="entry name" value="UTRA"/>
    <property type="match status" value="1"/>
</dbReference>
<name>A0ABU6F4V2_9ACTN</name>
<feature type="domain" description="HTH gntR-type" evidence="4">
    <location>
        <begin position="9"/>
        <end position="75"/>
    </location>
</feature>
<dbReference type="InterPro" id="IPR050679">
    <property type="entry name" value="Bact_HTH_transcr_reg"/>
</dbReference>
<dbReference type="SUPFAM" id="SSF46785">
    <property type="entry name" value="Winged helix' DNA-binding domain"/>
    <property type="match status" value="1"/>
</dbReference>
<dbReference type="Pfam" id="PF00392">
    <property type="entry name" value="GntR"/>
    <property type="match status" value="1"/>
</dbReference>
<dbReference type="SMART" id="SM00345">
    <property type="entry name" value="HTH_GNTR"/>
    <property type="match status" value="1"/>
</dbReference>
<proteinExistence type="predicted"/>
<accession>A0ABU6F4V2</accession>
<dbReference type="SMART" id="SM00866">
    <property type="entry name" value="UTRA"/>
    <property type="match status" value="1"/>
</dbReference>
<dbReference type="InterPro" id="IPR036390">
    <property type="entry name" value="WH_DNA-bd_sf"/>
</dbReference>
<dbReference type="InterPro" id="IPR036388">
    <property type="entry name" value="WH-like_DNA-bd_sf"/>
</dbReference>
<dbReference type="Proteomes" id="UP001354931">
    <property type="component" value="Unassembled WGS sequence"/>
</dbReference>
<dbReference type="SUPFAM" id="SSF64288">
    <property type="entry name" value="Chorismate lyase-like"/>
    <property type="match status" value="1"/>
</dbReference>
<dbReference type="CDD" id="cd07377">
    <property type="entry name" value="WHTH_GntR"/>
    <property type="match status" value="1"/>
</dbReference>
<evidence type="ECO:0000259" key="4">
    <source>
        <dbReference type="PROSITE" id="PS50949"/>
    </source>
</evidence>
<dbReference type="PANTHER" id="PTHR44846">
    <property type="entry name" value="MANNOSYL-D-GLYCERATE TRANSPORT/METABOLISM SYSTEM REPRESSOR MNGR-RELATED"/>
    <property type="match status" value="1"/>
</dbReference>
<protein>
    <submittedName>
        <fullName evidence="5">GntR family transcriptional regulator</fullName>
    </submittedName>
</protein>
<keyword evidence="2" id="KW-0238">DNA-binding</keyword>
<dbReference type="PANTHER" id="PTHR44846:SF17">
    <property type="entry name" value="GNTR-FAMILY TRANSCRIPTIONAL REGULATOR"/>
    <property type="match status" value="1"/>
</dbReference>
<evidence type="ECO:0000256" key="3">
    <source>
        <dbReference type="ARBA" id="ARBA00023163"/>
    </source>
</evidence>